<feature type="region of interest" description="Disordered" evidence="1">
    <location>
        <begin position="52"/>
        <end position="109"/>
    </location>
</feature>
<dbReference type="InterPro" id="IPR013429">
    <property type="entry name" value="Regulatory_FmdB_Zinc_ribbon"/>
</dbReference>
<dbReference type="Pfam" id="PF09723">
    <property type="entry name" value="Zn_ribbon_8"/>
    <property type="match status" value="1"/>
</dbReference>
<proteinExistence type="predicted"/>
<feature type="compositionally biased region" description="Low complexity" evidence="1">
    <location>
        <begin position="64"/>
        <end position="76"/>
    </location>
</feature>
<evidence type="ECO:0000256" key="1">
    <source>
        <dbReference type="SAM" id="MobiDB-lite"/>
    </source>
</evidence>
<dbReference type="AlphaFoldDB" id="A0A381PZN3"/>
<organism evidence="3">
    <name type="scientific">marine metagenome</name>
    <dbReference type="NCBI Taxonomy" id="408172"/>
    <lineage>
        <taxon>unclassified sequences</taxon>
        <taxon>metagenomes</taxon>
        <taxon>ecological metagenomes</taxon>
    </lineage>
</organism>
<gene>
    <name evidence="3" type="ORF">METZ01_LOCUS25380</name>
</gene>
<feature type="domain" description="Putative regulatory protein FmdB zinc ribbon" evidence="2">
    <location>
        <begin position="1"/>
        <end position="43"/>
    </location>
</feature>
<protein>
    <recommendedName>
        <fullName evidence="2">Putative regulatory protein FmdB zinc ribbon domain-containing protein</fullName>
    </recommendedName>
</protein>
<reference evidence="3" key="1">
    <citation type="submission" date="2018-05" db="EMBL/GenBank/DDBJ databases">
        <authorList>
            <person name="Lanie J.A."/>
            <person name="Ng W.-L."/>
            <person name="Kazmierczak K.M."/>
            <person name="Andrzejewski T.M."/>
            <person name="Davidsen T.M."/>
            <person name="Wayne K.J."/>
            <person name="Tettelin H."/>
            <person name="Glass J.I."/>
            <person name="Rusch D."/>
            <person name="Podicherti R."/>
            <person name="Tsui H.-C.T."/>
            <person name="Winkler M.E."/>
        </authorList>
    </citation>
    <scope>NUCLEOTIDE SEQUENCE</scope>
</reference>
<name>A0A381PZN3_9ZZZZ</name>
<dbReference type="PANTHER" id="PTHR34404">
    <property type="entry name" value="REGULATORY PROTEIN, FMDB FAMILY"/>
    <property type="match status" value="1"/>
</dbReference>
<sequence length="109" mass="11540">MPTYQYRCTSCDVQFELRQSFTDDPVALCPDQDCGGQVKKVFGSVGIAFKGTGFYKNDSRSNEVSKSSDSSSAEGSNKTSGASEADKGSSSDTPAEKPSKSESSTTPKD</sequence>
<dbReference type="SMART" id="SM00834">
    <property type="entry name" value="CxxC_CXXC_SSSS"/>
    <property type="match status" value="1"/>
</dbReference>
<evidence type="ECO:0000259" key="2">
    <source>
        <dbReference type="SMART" id="SM00834"/>
    </source>
</evidence>
<evidence type="ECO:0000313" key="3">
    <source>
        <dbReference type="EMBL" id="SUZ72526.1"/>
    </source>
</evidence>
<accession>A0A381PZN3</accession>
<dbReference type="NCBIfam" id="TIGR02605">
    <property type="entry name" value="CxxC_CxxC_SSSS"/>
    <property type="match status" value="1"/>
</dbReference>
<feature type="compositionally biased region" description="Basic and acidic residues" evidence="1">
    <location>
        <begin position="84"/>
        <end position="100"/>
    </location>
</feature>
<dbReference type="EMBL" id="UINC01001150">
    <property type="protein sequence ID" value="SUZ72526.1"/>
    <property type="molecule type" value="Genomic_DNA"/>
</dbReference>
<dbReference type="PANTHER" id="PTHR34404:SF2">
    <property type="entry name" value="CONSERVED SERINE RICH PROTEIN"/>
    <property type="match status" value="1"/>
</dbReference>